<comment type="similarity">
    <text evidence="1">Belongs to the VPS11 family.</text>
</comment>
<dbReference type="InterPro" id="IPR057307">
    <property type="entry name" value="PEP5_VPS11_N"/>
</dbReference>
<dbReference type="Pfam" id="PF23341">
    <property type="entry name" value="PEP5_VPS11_N"/>
    <property type="match status" value="1"/>
</dbReference>
<dbReference type="PANTHER" id="PTHR23323">
    <property type="entry name" value="VACUOLAR PROTEIN SORTING-ASSOCIATED PROTEIN"/>
    <property type="match status" value="1"/>
</dbReference>
<organism evidence="13 14">
    <name type="scientific">Leptomonas pyrrhocoris</name>
    <name type="common">Firebug parasite</name>
    <dbReference type="NCBI Taxonomy" id="157538"/>
    <lineage>
        <taxon>Eukaryota</taxon>
        <taxon>Discoba</taxon>
        <taxon>Euglenozoa</taxon>
        <taxon>Kinetoplastea</taxon>
        <taxon>Metakinetoplastina</taxon>
        <taxon>Trypanosomatida</taxon>
        <taxon>Trypanosomatidae</taxon>
        <taxon>Leishmaniinae</taxon>
        <taxon>Leptomonas</taxon>
    </lineage>
</organism>
<proteinExistence type="inferred from homology"/>
<keyword evidence="7" id="KW-0472">Membrane</keyword>
<dbReference type="CDD" id="cd16688">
    <property type="entry name" value="RING-H2_Vps11"/>
    <property type="match status" value="1"/>
</dbReference>
<evidence type="ECO:0000256" key="9">
    <source>
        <dbReference type="PROSITE-ProRule" id="PRU00175"/>
    </source>
</evidence>
<gene>
    <name evidence="13" type="ORF">ABB37_09189</name>
</gene>
<name>A0A0M9FRM7_LEPPY</name>
<dbReference type="GO" id="GO:0007032">
    <property type="term" value="P:endosome organization"/>
    <property type="evidence" value="ECO:0007669"/>
    <property type="project" value="TreeGrafter"/>
</dbReference>
<dbReference type="EMBL" id="LGTL01000029">
    <property type="protein sequence ID" value="KPA74538.1"/>
    <property type="molecule type" value="Genomic_DNA"/>
</dbReference>
<evidence type="ECO:0000256" key="5">
    <source>
        <dbReference type="ARBA" id="ARBA00022833"/>
    </source>
</evidence>
<dbReference type="PROSITE" id="PS50089">
    <property type="entry name" value="ZF_RING_2"/>
    <property type="match status" value="1"/>
</dbReference>
<keyword evidence="3" id="KW-0479">Metal-binding</keyword>
<dbReference type="GO" id="GO:0008270">
    <property type="term" value="F:zinc ion binding"/>
    <property type="evidence" value="ECO:0007669"/>
    <property type="project" value="UniProtKB-KW"/>
</dbReference>
<dbReference type="OMA" id="PPCQEHR"/>
<dbReference type="InterPro" id="IPR015943">
    <property type="entry name" value="WD40/YVTN_repeat-like_dom_sf"/>
</dbReference>
<keyword evidence="6" id="KW-0653">Protein transport</keyword>
<evidence type="ECO:0000256" key="6">
    <source>
        <dbReference type="ARBA" id="ARBA00022927"/>
    </source>
</evidence>
<evidence type="ECO:0000256" key="10">
    <source>
        <dbReference type="PROSITE-ProRule" id="PRU01006"/>
    </source>
</evidence>
<dbReference type="Proteomes" id="UP000037923">
    <property type="component" value="Unassembled WGS sequence"/>
</dbReference>
<dbReference type="GO" id="GO:0006886">
    <property type="term" value="P:intracellular protein transport"/>
    <property type="evidence" value="ECO:0007669"/>
    <property type="project" value="UniProtKB-UniRule"/>
</dbReference>
<dbReference type="InterPro" id="IPR001841">
    <property type="entry name" value="Znf_RING"/>
</dbReference>
<dbReference type="GO" id="GO:0006904">
    <property type="term" value="P:vesicle docking involved in exocytosis"/>
    <property type="evidence" value="ECO:0007669"/>
    <property type="project" value="TreeGrafter"/>
</dbReference>
<feature type="region of interest" description="Disordered" evidence="11">
    <location>
        <begin position="1216"/>
        <end position="1255"/>
    </location>
</feature>
<dbReference type="InterPro" id="IPR057308">
    <property type="entry name" value="CHCR_PEP5_VPS11"/>
</dbReference>
<evidence type="ECO:0000256" key="11">
    <source>
        <dbReference type="SAM" id="MobiDB-lite"/>
    </source>
</evidence>
<dbReference type="InterPro" id="IPR000547">
    <property type="entry name" value="Clathrin_H-chain/VPS_repeat"/>
</dbReference>
<evidence type="ECO:0000256" key="7">
    <source>
        <dbReference type="ARBA" id="ARBA00023136"/>
    </source>
</evidence>
<keyword evidence="5" id="KW-0862">Zinc</keyword>
<dbReference type="GO" id="GO:0030674">
    <property type="term" value="F:protein-macromolecule adaptor activity"/>
    <property type="evidence" value="ECO:0007669"/>
    <property type="project" value="TreeGrafter"/>
</dbReference>
<dbReference type="GO" id="GO:0007033">
    <property type="term" value="P:vacuole organization"/>
    <property type="evidence" value="ECO:0007669"/>
    <property type="project" value="TreeGrafter"/>
</dbReference>
<dbReference type="GO" id="GO:0048284">
    <property type="term" value="P:organelle fusion"/>
    <property type="evidence" value="ECO:0007669"/>
    <property type="project" value="TreeGrafter"/>
</dbReference>
<feature type="repeat" description="CHCR" evidence="10">
    <location>
        <begin position="601"/>
        <end position="751"/>
    </location>
</feature>
<comment type="caution">
    <text evidence="13">The sequence shown here is derived from an EMBL/GenBank/DDBJ whole genome shotgun (WGS) entry which is preliminary data.</text>
</comment>
<dbReference type="GO" id="GO:0005768">
    <property type="term" value="C:endosome"/>
    <property type="evidence" value="ECO:0007669"/>
    <property type="project" value="TreeGrafter"/>
</dbReference>
<dbReference type="EMBL" id="LGTL01000029">
    <property type="protein sequence ID" value="KPA74539.1"/>
    <property type="molecule type" value="Genomic_DNA"/>
</dbReference>
<dbReference type="InterPro" id="IPR036322">
    <property type="entry name" value="WD40_repeat_dom_sf"/>
</dbReference>
<evidence type="ECO:0000256" key="4">
    <source>
        <dbReference type="ARBA" id="ARBA00022771"/>
    </source>
</evidence>
<evidence type="ECO:0000256" key="1">
    <source>
        <dbReference type="ARBA" id="ARBA00007070"/>
    </source>
</evidence>
<dbReference type="GeneID" id="26909472"/>
<feature type="compositionally biased region" description="Low complexity" evidence="11">
    <location>
        <begin position="188"/>
        <end position="197"/>
    </location>
</feature>
<protein>
    <recommendedName>
        <fullName evidence="12">RING-type domain-containing protein</fullName>
    </recommendedName>
</protein>
<dbReference type="PANTHER" id="PTHR23323:SF24">
    <property type="entry name" value="VACUOLAR PROTEIN SORTING-ASSOCIATED PROTEIN 11 HOMOLOG"/>
    <property type="match status" value="1"/>
</dbReference>
<dbReference type="RefSeq" id="XP_015652977.1">
    <property type="nucleotide sequence ID" value="XM_015808524.1"/>
</dbReference>
<feature type="compositionally biased region" description="Gly residues" evidence="11">
    <location>
        <begin position="1216"/>
        <end position="1226"/>
    </location>
</feature>
<dbReference type="RefSeq" id="XP_015652978.1">
    <property type="nucleotide sequence ID" value="XM_015808525.1"/>
</dbReference>
<dbReference type="OrthoDB" id="26184at2759"/>
<dbReference type="GO" id="GO:0030897">
    <property type="term" value="C:HOPS complex"/>
    <property type="evidence" value="ECO:0007669"/>
    <property type="project" value="TreeGrafter"/>
</dbReference>
<dbReference type="Pfam" id="PF23356">
    <property type="entry name" value="TPR_PEP5_VPS11"/>
    <property type="match status" value="1"/>
</dbReference>
<dbReference type="VEuPathDB" id="TriTrypDB:LpyrH10_29_1040"/>
<keyword evidence="14" id="KW-1185">Reference proteome</keyword>
<keyword evidence="4 9" id="KW-0863">Zinc-finger</keyword>
<feature type="domain" description="RING-type" evidence="12">
    <location>
        <begin position="1144"/>
        <end position="1178"/>
    </location>
</feature>
<dbReference type="Gene3D" id="2.130.10.10">
    <property type="entry name" value="YVTN repeat-like/Quinoprotein amine dehydrogenase"/>
    <property type="match status" value="1"/>
</dbReference>
<evidence type="ECO:0000313" key="14">
    <source>
        <dbReference type="Proteomes" id="UP000037923"/>
    </source>
</evidence>
<evidence type="ECO:0000256" key="8">
    <source>
        <dbReference type="ARBA" id="ARBA00029433"/>
    </source>
</evidence>
<dbReference type="PROSITE" id="PS50236">
    <property type="entry name" value="CHCR"/>
    <property type="match status" value="1"/>
</dbReference>
<evidence type="ECO:0000259" key="12">
    <source>
        <dbReference type="PROSITE" id="PS50089"/>
    </source>
</evidence>
<keyword evidence="2" id="KW-0813">Transport</keyword>
<evidence type="ECO:0000313" key="13">
    <source>
        <dbReference type="EMBL" id="KPA74539.1"/>
    </source>
</evidence>
<comment type="subcellular location">
    <subcellularLocation>
        <location evidence="8">Endomembrane system</location>
        <topology evidence="8">Peripheral membrane protein</topology>
        <orientation evidence="8">Cytoplasmic side</orientation>
    </subcellularLocation>
</comment>
<accession>A0A0M9FRM7</accession>
<evidence type="ECO:0000256" key="3">
    <source>
        <dbReference type="ARBA" id="ARBA00022723"/>
    </source>
</evidence>
<dbReference type="SUPFAM" id="SSF50978">
    <property type="entry name" value="WD40 repeat-like"/>
    <property type="match status" value="1"/>
</dbReference>
<feature type="region of interest" description="Disordered" evidence="11">
    <location>
        <begin position="188"/>
        <end position="223"/>
    </location>
</feature>
<reference evidence="13 14" key="1">
    <citation type="submission" date="2015-07" db="EMBL/GenBank/DDBJ databases">
        <title>High-quality genome of monoxenous trypanosomatid Leptomonas pyrrhocoris.</title>
        <authorList>
            <person name="Flegontov P."/>
            <person name="Butenko A."/>
            <person name="Firsov S."/>
            <person name="Vlcek C."/>
            <person name="Logacheva M.D."/>
            <person name="Field M."/>
            <person name="Filatov D."/>
            <person name="Flegontova O."/>
            <person name="Gerasimov E."/>
            <person name="Jackson A.P."/>
            <person name="Kelly S."/>
            <person name="Opperdoes F."/>
            <person name="O'Reilly A."/>
            <person name="Votypka J."/>
            <person name="Yurchenko V."/>
            <person name="Lukes J."/>
        </authorList>
    </citation>
    <scope>NUCLEOTIDE SEQUENCE [LARGE SCALE GENOMIC DNA]</scope>
    <source>
        <strain evidence="13">H10</strain>
    </source>
</reference>
<evidence type="ECO:0000256" key="2">
    <source>
        <dbReference type="ARBA" id="ARBA00022448"/>
    </source>
</evidence>
<sequence>MSDGVWRNFRFFESEPLPPTSALADINVVCSCLTPTALVVGDYEGQVFFVDRHAPGGVVCSFQAYAGAVTHMKYAALRNTLVTIGDDDALSSAILRVWDLDQLMGLYRGLLDSHPDAASTTPATATPTTTTALRWRPPCQEHQLLSASTNTVVAAAVGSSGPSTAADDLPLVPILLHEAKQRQYTFKSSTSSVSLSSSPPPVNAGSIGAMPRRGVNDGPISSNNSNNVSVVSCDSIRSAVVSLDVATDLSCAAVGLVSRDCVVLMGDLAKKRSVRAQTIRSGLAKGALTFVGLPSPQHATLLGDGHHSASTALNDHHSGAAEGGSFFFGGARWTGGQVGKDRTDSSPTIALAAATAPTANVQLLYTVHEDVVTCWALRSNGNWSEYPCPTLSGAPRFGAALTARGELLLLNKQSVTHLAGSRVVRVGLPMPSAGGAAAAAQKPYDPTVKACVQTIDLDHAPGRCLLYSYRHYLALMVQQEGRPDQFQLQCYDLFFKIRGLSRPQESYVNCATVLADDTDLLVLFQDPVVRSKQLTLRGVRLREVDTQTKLELLFSKECYGIAQQLAQTVGTTDPSLQMRIRKKYGDYLYNKGKESEAMSQYVETIGYLESSYVIRRYMGSAHMEELIRYLEELHHQRHAAHTNMAHTTLLLKCYRKRNDAARLDAFIHRDDVRFDPQNAVAVCREGGYAEAALYVADRYAQVYDCARIRLYDLHEPVATLAYLRTLGVDEVEGICVQLGKDLLALAPRSTTELLMELCVYWKGPGRRLVDTARSSGGGNGGITTVPITATASPPPFDAAVASEGNFLAGGPRHTHHANAAAFLHIFVDAPVCLLNFLRAVVESGVLDEDDETGKDRAVGTGEQAKAAVADTMREHTSPPSPHAVLYNTLLELYMTRNLKTTLQLVPATALARRGDAANNSSPFSLVAKNEKNEATSTAAAESFPVEPYERRLEQARTFLEAYRGRYDPHLALSLAHQHRFQDGILYLLRTLGLSGEILGYYSAKLNDPHATPEERQEAQKKLFEACQACPGGDSGTTAMWMTLLSQLVRTSQAEWQDMVTVLDYIEAHDALPPVVVLEILSSNPQSTLQLRTVRDYCQRCLMKQTTAVQGVLAGTAQQLGEVARVKAEVAALQTSAVVFQSTTCAHCHQPLDAPTVYFMCRHAFHHRCLYTATECNICAAEHRRLLDGIRETQQREGQRQDPSGFTAQYFQDVKTGGQGGGEGVGGQRPAVGKPSTSAADGDANGDNGKSSGSLPPDGFGVVADYVARGVLGAPPLYKDTGLFGVEAAVPLRSGGAARRDAAEILNAEDLDVW</sequence>